<sequence length="322" mass="35311">MQSGRGASHQGLPQTERLASQLGAQRRGGAQRCRSAANLSRFPDVKHADQGAADALETRSIPSPALALAGGYLPMMPKRLTVDLELAAWLEESQRTLEGRRVQGSLLDHCLATGATGPEGALVCEFGVFTANSLRRIASRLPDRRVFGFDSFVGFQEDWELPGGTVSKDFFHIEGSAWLDVGDNVELVKGFFSESLPAFLAANPEPFGFVHIDCDLYTSTRDIFDLAGSRFQPGTVVVFDEFFCHGADNRGEFTAFYEWTRRTGRRFEFIGVGDGSHELMTRIPKLGEPQFMDRLGAAIVFRGVKLLRGKADFATSVAVKIL</sequence>
<dbReference type="AlphaFoldDB" id="A0A8S1J018"/>
<dbReference type="Gene3D" id="3.40.50.150">
    <property type="entry name" value="Vaccinia Virus protein VP39"/>
    <property type="match status" value="1"/>
</dbReference>
<dbReference type="InterPro" id="IPR008884">
    <property type="entry name" value="TylF_MeTrfase"/>
</dbReference>
<gene>
    <name evidence="2" type="ORF">OSTQU699_LOCUS4770</name>
</gene>
<evidence type="ECO:0000256" key="1">
    <source>
        <dbReference type="SAM" id="MobiDB-lite"/>
    </source>
</evidence>
<evidence type="ECO:0000313" key="2">
    <source>
        <dbReference type="EMBL" id="CAD7699411.1"/>
    </source>
</evidence>
<accession>A0A8S1J018</accession>
<reference evidence="2" key="1">
    <citation type="submission" date="2020-12" db="EMBL/GenBank/DDBJ databases">
        <authorList>
            <person name="Iha C."/>
        </authorList>
    </citation>
    <scope>NUCLEOTIDE SEQUENCE</scope>
</reference>
<feature type="region of interest" description="Disordered" evidence="1">
    <location>
        <begin position="1"/>
        <end position="30"/>
    </location>
</feature>
<name>A0A8S1J018_9CHLO</name>
<evidence type="ECO:0008006" key="4">
    <source>
        <dbReference type="Google" id="ProtNLM"/>
    </source>
</evidence>
<organism evidence="2 3">
    <name type="scientific">Ostreobium quekettii</name>
    <dbReference type="NCBI Taxonomy" id="121088"/>
    <lineage>
        <taxon>Eukaryota</taxon>
        <taxon>Viridiplantae</taxon>
        <taxon>Chlorophyta</taxon>
        <taxon>core chlorophytes</taxon>
        <taxon>Ulvophyceae</taxon>
        <taxon>TCBD clade</taxon>
        <taxon>Bryopsidales</taxon>
        <taxon>Ostreobineae</taxon>
        <taxon>Ostreobiaceae</taxon>
        <taxon>Ostreobium</taxon>
    </lineage>
</organism>
<dbReference type="EMBL" id="CAJHUC010001015">
    <property type="protein sequence ID" value="CAD7699411.1"/>
    <property type="molecule type" value="Genomic_DNA"/>
</dbReference>
<dbReference type="InterPro" id="IPR029063">
    <property type="entry name" value="SAM-dependent_MTases_sf"/>
</dbReference>
<dbReference type="PANTHER" id="PTHR40036:SF1">
    <property type="entry name" value="MACROCIN O-METHYLTRANSFERASE"/>
    <property type="match status" value="1"/>
</dbReference>
<feature type="compositionally biased region" description="Low complexity" evidence="1">
    <location>
        <begin position="19"/>
        <end position="30"/>
    </location>
</feature>
<keyword evidence="3" id="KW-1185">Reference proteome</keyword>
<proteinExistence type="predicted"/>
<dbReference type="OrthoDB" id="10265168at2759"/>
<dbReference type="Proteomes" id="UP000708148">
    <property type="component" value="Unassembled WGS sequence"/>
</dbReference>
<protein>
    <recommendedName>
        <fullName evidence="4">Class I SAM-dependent methyltransferase</fullName>
    </recommendedName>
</protein>
<dbReference type="Pfam" id="PF13578">
    <property type="entry name" value="Methyltransf_24"/>
    <property type="match status" value="1"/>
</dbReference>
<evidence type="ECO:0000313" key="3">
    <source>
        <dbReference type="Proteomes" id="UP000708148"/>
    </source>
</evidence>
<comment type="caution">
    <text evidence="2">The sequence shown here is derived from an EMBL/GenBank/DDBJ whole genome shotgun (WGS) entry which is preliminary data.</text>
</comment>
<dbReference type="PANTHER" id="PTHR40036">
    <property type="entry name" value="MACROCIN O-METHYLTRANSFERASE"/>
    <property type="match status" value="1"/>
</dbReference>
<dbReference type="SUPFAM" id="SSF53335">
    <property type="entry name" value="S-adenosyl-L-methionine-dependent methyltransferases"/>
    <property type="match status" value="1"/>
</dbReference>